<comment type="caution">
    <text evidence="9">The sequence shown here is derived from an EMBL/GenBank/DDBJ whole genome shotgun (WGS) entry which is preliminary data.</text>
</comment>
<dbReference type="PANTHER" id="PTHR34978">
    <property type="entry name" value="POSSIBLE SENSOR-TRANSDUCER PROTEIN BLAR"/>
    <property type="match status" value="1"/>
</dbReference>
<feature type="domain" description="Peptidase M48" evidence="8">
    <location>
        <begin position="117"/>
        <end position="196"/>
    </location>
</feature>
<comment type="cofactor">
    <cofactor evidence="6">
        <name>Zn(2+)</name>
        <dbReference type="ChEBI" id="CHEBI:29105"/>
    </cofactor>
    <text evidence="6">Binds 1 zinc ion per subunit.</text>
</comment>
<organism evidence="9 10">
    <name type="scientific">Actinophytocola gossypii</name>
    <dbReference type="NCBI Taxonomy" id="2812003"/>
    <lineage>
        <taxon>Bacteria</taxon>
        <taxon>Bacillati</taxon>
        <taxon>Actinomycetota</taxon>
        <taxon>Actinomycetes</taxon>
        <taxon>Pseudonocardiales</taxon>
        <taxon>Pseudonocardiaceae</taxon>
    </lineage>
</organism>
<keyword evidence="2" id="KW-0479">Metal-binding</keyword>
<name>A0ABT2JGZ2_9PSEU</name>
<keyword evidence="1 6" id="KW-0645">Protease</keyword>
<evidence type="ECO:0000313" key="10">
    <source>
        <dbReference type="Proteomes" id="UP001156441"/>
    </source>
</evidence>
<evidence type="ECO:0000256" key="2">
    <source>
        <dbReference type="ARBA" id="ARBA00022723"/>
    </source>
</evidence>
<dbReference type="CDD" id="cd07326">
    <property type="entry name" value="M56_BlaR1_MecR1_like"/>
    <property type="match status" value="1"/>
</dbReference>
<dbReference type="InterPro" id="IPR052173">
    <property type="entry name" value="Beta-lactam_resp_regulator"/>
</dbReference>
<feature type="transmembrane region" description="Helical" evidence="7">
    <location>
        <begin position="275"/>
        <end position="297"/>
    </location>
</feature>
<evidence type="ECO:0000313" key="9">
    <source>
        <dbReference type="EMBL" id="MCT2587153.1"/>
    </source>
</evidence>
<keyword evidence="10" id="KW-1185">Reference proteome</keyword>
<dbReference type="InterPro" id="IPR001915">
    <property type="entry name" value="Peptidase_M48"/>
</dbReference>
<evidence type="ECO:0000256" key="4">
    <source>
        <dbReference type="ARBA" id="ARBA00022833"/>
    </source>
</evidence>
<sequence length="298" mass="31838">MNATLHLLVTLVLCTVVVRPLARARWVWRSPRTGILLWQMLMLTWVLCAVGVAVAIGLSPYGRDIPTALSSWLGGAPRPAGFTALHVVVLVTGFAMAAGLVAALAWSWIRVVRIRRRHRDILALVAREDEELPGVLILDHPLTVAYCLPGLRAQVVVSSGALAALSPAEVAAVLAHEQTHARERHDLVLLPFAALRRLLPRIRLVGVMAEAVALLVEMRADECACRDQSPGLLATALRRVSQSAVVPPPGAIGITDGAVAARLARIDRASSPLPLLARLLLLLGGVVLVSTPLSFLVV</sequence>
<evidence type="ECO:0000259" key="8">
    <source>
        <dbReference type="Pfam" id="PF01435"/>
    </source>
</evidence>
<feature type="transmembrane region" description="Helical" evidence="7">
    <location>
        <begin position="34"/>
        <end position="61"/>
    </location>
</feature>
<dbReference type="Pfam" id="PF01435">
    <property type="entry name" value="Peptidase_M48"/>
    <property type="match status" value="1"/>
</dbReference>
<keyword evidence="4 6" id="KW-0862">Zinc</keyword>
<evidence type="ECO:0000256" key="5">
    <source>
        <dbReference type="ARBA" id="ARBA00023049"/>
    </source>
</evidence>
<evidence type="ECO:0000256" key="1">
    <source>
        <dbReference type="ARBA" id="ARBA00022670"/>
    </source>
</evidence>
<protein>
    <submittedName>
        <fullName evidence="9">M48 family metalloprotease</fullName>
    </submittedName>
</protein>
<keyword evidence="7" id="KW-0472">Membrane</keyword>
<proteinExistence type="inferred from homology"/>
<feature type="transmembrane region" description="Helical" evidence="7">
    <location>
        <begin position="6"/>
        <end position="22"/>
    </location>
</feature>
<gene>
    <name evidence="9" type="ORF">JT362_28915</name>
</gene>
<keyword evidence="7" id="KW-0812">Transmembrane</keyword>
<keyword evidence="5 6" id="KW-0482">Metalloprotease</keyword>
<comment type="similarity">
    <text evidence="6">Belongs to the peptidase M48 family.</text>
</comment>
<keyword evidence="3 6" id="KW-0378">Hydrolase</keyword>
<dbReference type="PANTHER" id="PTHR34978:SF3">
    <property type="entry name" value="SLR0241 PROTEIN"/>
    <property type="match status" value="1"/>
</dbReference>
<evidence type="ECO:0000256" key="6">
    <source>
        <dbReference type="RuleBase" id="RU003983"/>
    </source>
</evidence>
<keyword evidence="7" id="KW-1133">Transmembrane helix</keyword>
<dbReference type="RefSeq" id="WP_260195039.1">
    <property type="nucleotide sequence ID" value="NZ_JAFFZE010000023.1"/>
</dbReference>
<evidence type="ECO:0000256" key="3">
    <source>
        <dbReference type="ARBA" id="ARBA00022801"/>
    </source>
</evidence>
<dbReference type="Gene3D" id="3.30.2010.10">
    <property type="entry name" value="Metalloproteases ('zincins'), catalytic domain"/>
    <property type="match status" value="1"/>
</dbReference>
<accession>A0ABT2JGZ2</accession>
<dbReference type="EMBL" id="JAFFZE010000023">
    <property type="protein sequence ID" value="MCT2587153.1"/>
    <property type="molecule type" value="Genomic_DNA"/>
</dbReference>
<dbReference type="GO" id="GO:0008237">
    <property type="term" value="F:metallopeptidase activity"/>
    <property type="evidence" value="ECO:0007669"/>
    <property type="project" value="UniProtKB-KW"/>
</dbReference>
<reference evidence="9 10" key="1">
    <citation type="submission" date="2021-02" db="EMBL/GenBank/DDBJ databases">
        <title>Actinophytocola xerophila sp. nov., isolated from soil of cotton cropping field.</title>
        <authorList>
            <person name="Huang R."/>
            <person name="Chen X."/>
            <person name="Ge X."/>
            <person name="Liu W."/>
        </authorList>
    </citation>
    <scope>NUCLEOTIDE SEQUENCE [LARGE SCALE GENOMIC DNA]</scope>
    <source>
        <strain evidence="9 10">S1-96</strain>
    </source>
</reference>
<feature type="transmembrane region" description="Helical" evidence="7">
    <location>
        <begin position="81"/>
        <end position="109"/>
    </location>
</feature>
<evidence type="ECO:0000256" key="7">
    <source>
        <dbReference type="SAM" id="Phobius"/>
    </source>
</evidence>
<dbReference type="Proteomes" id="UP001156441">
    <property type="component" value="Unassembled WGS sequence"/>
</dbReference>